<dbReference type="Pfam" id="PF04932">
    <property type="entry name" value="Wzy_C"/>
    <property type="match status" value="1"/>
</dbReference>
<organism evidence="7 8">
    <name type="scientific">Adhaeretor mobilis</name>
    <dbReference type="NCBI Taxonomy" id="1930276"/>
    <lineage>
        <taxon>Bacteria</taxon>
        <taxon>Pseudomonadati</taxon>
        <taxon>Planctomycetota</taxon>
        <taxon>Planctomycetia</taxon>
        <taxon>Pirellulales</taxon>
        <taxon>Lacipirellulaceae</taxon>
        <taxon>Adhaeretor</taxon>
    </lineage>
</organism>
<evidence type="ECO:0000256" key="4">
    <source>
        <dbReference type="ARBA" id="ARBA00023136"/>
    </source>
</evidence>
<comment type="subcellular location">
    <subcellularLocation>
        <location evidence="1">Membrane</location>
        <topology evidence="1">Multi-pass membrane protein</topology>
    </subcellularLocation>
</comment>
<dbReference type="EMBL" id="CP036263">
    <property type="protein sequence ID" value="QDS98997.1"/>
    <property type="molecule type" value="Genomic_DNA"/>
</dbReference>
<feature type="transmembrane region" description="Helical" evidence="5">
    <location>
        <begin position="398"/>
        <end position="417"/>
    </location>
</feature>
<name>A0A517MW26_9BACT</name>
<dbReference type="GO" id="GO:0016874">
    <property type="term" value="F:ligase activity"/>
    <property type="evidence" value="ECO:0007669"/>
    <property type="project" value="UniProtKB-KW"/>
</dbReference>
<feature type="transmembrane region" description="Helical" evidence="5">
    <location>
        <begin position="268"/>
        <end position="286"/>
    </location>
</feature>
<dbReference type="RefSeq" id="WP_145060285.1">
    <property type="nucleotide sequence ID" value="NZ_CP036263.1"/>
</dbReference>
<protein>
    <submittedName>
        <fullName evidence="7">O-Antigen ligase</fullName>
    </submittedName>
</protein>
<dbReference type="GO" id="GO:0016020">
    <property type="term" value="C:membrane"/>
    <property type="evidence" value="ECO:0007669"/>
    <property type="project" value="UniProtKB-SubCell"/>
</dbReference>
<feature type="transmembrane region" description="Helical" evidence="5">
    <location>
        <begin position="199"/>
        <end position="217"/>
    </location>
</feature>
<feature type="transmembrane region" description="Helical" evidence="5">
    <location>
        <begin position="244"/>
        <end position="261"/>
    </location>
</feature>
<dbReference type="AlphaFoldDB" id="A0A517MW26"/>
<gene>
    <name evidence="7" type="ORF">HG15A2_22860</name>
</gene>
<dbReference type="PANTHER" id="PTHR37422:SF17">
    <property type="entry name" value="O-ANTIGEN LIGASE"/>
    <property type="match status" value="1"/>
</dbReference>
<keyword evidence="2 5" id="KW-0812">Transmembrane</keyword>
<dbReference type="PANTHER" id="PTHR37422">
    <property type="entry name" value="TEICHURONIC ACID BIOSYNTHESIS PROTEIN TUAE"/>
    <property type="match status" value="1"/>
</dbReference>
<dbReference type="InterPro" id="IPR051533">
    <property type="entry name" value="WaaL-like"/>
</dbReference>
<keyword evidence="7" id="KW-0436">Ligase</keyword>
<feature type="transmembrane region" description="Helical" evidence="5">
    <location>
        <begin position="222"/>
        <end position="238"/>
    </location>
</feature>
<evidence type="ECO:0000313" key="8">
    <source>
        <dbReference type="Proteomes" id="UP000319852"/>
    </source>
</evidence>
<feature type="domain" description="O-antigen ligase-related" evidence="6">
    <location>
        <begin position="230"/>
        <end position="379"/>
    </location>
</feature>
<evidence type="ECO:0000256" key="2">
    <source>
        <dbReference type="ARBA" id="ARBA00022692"/>
    </source>
</evidence>
<evidence type="ECO:0000256" key="5">
    <source>
        <dbReference type="SAM" id="Phobius"/>
    </source>
</evidence>
<dbReference type="OrthoDB" id="4391260at2"/>
<dbReference type="Proteomes" id="UP000319852">
    <property type="component" value="Chromosome"/>
</dbReference>
<dbReference type="KEGG" id="amob:HG15A2_22860"/>
<accession>A0A517MW26</accession>
<evidence type="ECO:0000256" key="3">
    <source>
        <dbReference type="ARBA" id="ARBA00022989"/>
    </source>
</evidence>
<evidence type="ECO:0000259" key="6">
    <source>
        <dbReference type="Pfam" id="PF04932"/>
    </source>
</evidence>
<proteinExistence type="predicted"/>
<feature type="transmembrane region" description="Helical" evidence="5">
    <location>
        <begin position="129"/>
        <end position="149"/>
    </location>
</feature>
<dbReference type="InterPro" id="IPR007016">
    <property type="entry name" value="O-antigen_ligase-rel_domated"/>
</dbReference>
<keyword evidence="4 5" id="KW-0472">Membrane</keyword>
<reference evidence="7 8" key="1">
    <citation type="submission" date="2019-02" db="EMBL/GenBank/DDBJ databases">
        <title>Deep-cultivation of Planctomycetes and their phenomic and genomic characterization uncovers novel biology.</title>
        <authorList>
            <person name="Wiegand S."/>
            <person name="Jogler M."/>
            <person name="Boedeker C."/>
            <person name="Pinto D."/>
            <person name="Vollmers J."/>
            <person name="Rivas-Marin E."/>
            <person name="Kohn T."/>
            <person name="Peeters S.H."/>
            <person name="Heuer A."/>
            <person name="Rast P."/>
            <person name="Oberbeckmann S."/>
            <person name="Bunk B."/>
            <person name="Jeske O."/>
            <person name="Meyerdierks A."/>
            <person name="Storesund J.E."/>
            <person name="Kallscheuer N."/>
            <person name="Luecker S."/>
            <person name="Lage O.M."/>
            <person name="Pohl T."/>
            <person name="Merkel B.J."/>
            <person name="Hornburger P."/>
            <person name="Mueller R.-W."/>
            <person name="Bruemmer F."/>
            <person name="Labrenz M."/>
            <person name="Spormann A.M."/>
            <person name="Op den Camp H."/>
            <person name="Overmann J."/>
            <person name="Amann R."/>
            <person name="Jetten M.S.M."/>
            <person name="Mascher T."/>
            <person name="Medema M.H."/>
            <person name="Devos D.P."/>
            <person name="Kaster A.-K."/>
            <person name="Ovreas L."/>
            <person name="Rohde M."/>
            <person name="Galperin M.Y."/>
            <person name="Jogler C."/>
        </authorList>
    </citation>
    <scope>NUCLEOTIDE SEQUENCE [LARGE SCALE GENOMIC DNA]</scope>
    <source>
        <strain evidence="7 8">HG15A2</strain>
    </source>
</reference>
<feature type="transmembrane region" description="Helical" evidence="5">
    <location>
        <begin position="366"/>
        <end position="386"/>
    </location>
</feature>
<evidence type="ECO:0000256" key="1">
    <source>
        <dbReference type="ARBA" id="ARBA00004141"/>
    </source>
</evidence>
<feature type="transmembrane region" description="Helical" evidence="5">
    <location>
        <begin position="156"/>
        <end position="179"/>
    </location>
</feature>
<evidence type="ECO:0000313" key="7">
    <source>
        <dbReference type="EMBL" id="QDS98997.1"/>
    </source>
</evidence>
<keyword evidence="3 5" id="KW-1133">Transmembrane helix</keyword>
<sequence>MTQQRYYSIPPSEEDVAPARRPWALMALLAVLFFISTPHRLDESLRFNEAARAGDGSEEELAASVNAEAVSSGSQARRYCLFLLGMAGAATLVNFRGPELRLNGWLGALSVAFLLMMFVSIAWSGQSSLALRRVVAVGLLLFGAVTMARRFSMQDLLLFVVLTTAAYLFIGVLAEIRFGNFRPWAGGYRFSGTLHPNQQGMNCTLLLLSAFALAAYAKRGRALLWSIAGAALLFLILTGSRTSLASALFGLGVFGVLRFPIAESLRYGALLITGVAMLLAIGAMVTGERLDEQMQSALQLGRETEATELGSLNGRVPLWRELSGYMSERPWLGYGYKSFWTPRRIVKISHNQGWWMMQAHNGYLEMALSLGLIGASLFIGILSLSIKRALEIFTETKAASAAFAVALLSWVAVNTLLEAWIDEPVLPSFIALTIIASLAALETPLWQRTQPEPEIAQSVQPLRRYPATALVT</sequence>
<feature type="transmembrane region" description="Helical" evidence="5">
    <location>
        <begin position="102"/>
        <end position="123"/>
    </location>
</feature>
<keyword evidence="8" id="KW-1185">Reference proteome</keyword>